<feature type="domain" description="Transposase IS701-like DDE" evidence="1">
    <location>
        <begin position="7"/>
        <end position="86"/>
    </location>
</feature>
<dbReference type="InterPro" id="IPR039365">
    <property type="entry name" value="IS701-like"/>
</dbReference>
<protein>
    <recommendedName>
        <fullName evidence="1">Transposase IS701-like DDE domain-containing protein</fullName>
    </recommendedName>
</protein>
<dbReference type="InterPro" id="IPR038721">
    <property type="entry name" value="IS701-like_DDE_dom"/>
</dbReference>
<evidence type="ECO:0000313" key="2">
    <source>
        <dbReference type="EMBL" id="KAA3499348.1"/>
    </source>
</evidence>
<gene>
    <name evidence="2" type="ORF">DXM27_19565</name>
</gene>
<dbReference type="PANTHER" id="PTHR33627">
    <property type="entry name" value="TRANSPOSASE"/>
    <property type="match status" value="1"/>
</dbReference>
<accession>A0AA88F0U8</accession>
<dbReference type="Proteomes" id="UP000473658">
    <property type="component" value="Unassembled WGS sequence"/>
</dbReference>
<proteinExistence type="predicted"/>
<organism evidence="2 3">
    <name type="scientific">Rhizobium rhizogenes</name>
    <name type="common">Agrobacterium rhizogenes</name>
    <dbReference type="NCBI Taxonomy" id="359"/>
    <lineage>
        <taxon>Bacteria</taxon>
        <taxon>Pseudomonadati</taxon>
        <taxon>Pseudomonadota</taxon>
        <taxon>Alphaproteobacteria</taxon>
        <taxon>Hyphomicrobiales</taxon>
        <taxon>Rhizobiaceae</taxon>
        <taxon>Rhizobium/Agrobacterium group</taxon>
        <taxon>Rhizobium</taxon>
    </lineage>
</organism>
<dbReference type="PANTHER" id="PTHR33627:SF1">
    <property type="entry name" value="TRANSPOSASE"/>
    <property type="match status" value="1"/>
</dbReference>
<comment type="caution">
    <text evidence="2">The sequence shown here is derived from an EMBL/GenBank/DDBJ whole genome shotgun (WGS) entry which is preliminary data.</text>
</comment>
<dbReference type="AlphaFoldDB" id="A0AA88F0U8"/>
<dbReference type="Pfam" id="PF13546">
    <property type="entry name" value="DDE_5"/>
    <property type="match status" value="1"/>
</dbReference>
<sequence length="98" mass="11483">MRGRRRMRLADQHFAAVQCRDVCRKGLRERGFTWAVGIPKHQKVYPDDARMIFPVSDHGRPRKHSIPDTLSVAVETMLASARSKKVSRKREFLRTFYN</sequence>
<evidence type="ECO:0000259" key="1">
    <source>
        <dbReference type="Pfam" id="PF13546"/>
    </source>
</evidence>
<name>A0AA88F0U8_RHIRH</name>
<evidence type="ECO:0000313" key="3">
    <source>
        <dbReference type="Proteomes" id="UP000473658"/>
    </source>
</evidence>
<dbReference type="EMBL" id="QRFF01000006">
    <property type="protein sequence ID" value="KAA3499348.1"/>
    <property type="molecule type" value="Genomic_DNA"/>
</dbReference>
<reference evidence="2 3" key="1">
    <citation type="submission" date="2018-08" db="EMBL/GenBank/DDBJ databases">
        <title>Crown Gall in kiwifruit.</title>
        <authorList>
            <person name="Visnovsky S.B."/>
            <person name="Pitman A.R."/>
        </authorList>
    </citation>
    <scope>NUCLEOTIDE SEQUENCE [LARGE SCALE GENOMIC DNA]</scope>
    <source>
        <strain evidence="2 3">SBV_302_78_2</strain>
    </source>
</reference>